<reference evidence="1 2" key="1">
    <citation type="submission" date="2023-01" db="EMBL/GenBank/DDBJ databases">
        <title>Analysis of 21 Apiospora genomes using comparative genomics revels a genus with tremendous synthesis potential of carbohydrate active enzymes and secondary metabolites.</title>
        <authorList>
            <person name="Sorensen T."/>
        </authorList>
    </citation>
    <scope>NUCLEOTIDE SEQUENCE [LARGE SCALE GENOMIC DNA]</scope>
    <source>
        <strain evidence="1 2">CBS 24483</strain>
    </source>
</reference>
<protein>
    <submittedName>
        <fullName evidence="1">Uncharacterized protein</fullName>
    </submittedName>
</protein>
<name>A0ABR1Q3Q6_9PEZI</name>
<proteinExistence type="predicted"/>
<evidence type="ECO:0000313" key="1">
    <source>
        <dbReference type="EMBL" id="KAK7946639.1"/>
    </source>
</evidence>
<dbReference type="Proteomes" id="UP001391051">
    <property type="component" value="Unassembled WGS sequence"/>
</dbReference>
<gene>
    <name evidence="1" type="ORF">PG986_010960</name>
</gene>
<dbReference type="EMBL" id="JAQQWE010000007">
    <property type="protein sequence ID" value="KAK7946639.1"/>
    <property type="molecule type" value="Genomic_DNA"/>
</dbReference>
<organism evidence="1 2">
    <name type="scientific">Apiospora aurea</name>
    <dbReference type="NCBI Taxonomy" id="335848"/>
    <lineage>
        <taxon>Eukaryota</taxon>
        <taxon>Fungi</taxon>
        <taxon>Dikarya</taxon>
        <taxon>Ascomycota</taxon>
        <taxon>Pezizomycotina</taxon>
        <taxon>Sordariomycetes</taxon>
        <taxon>Xylariomycetidae</taxon>
        <taxon>Amphisphaeriales</taxon>
        <taxon>Apiosporaceae</taxon>
        <taxon>Apiospora</taxon>
    </lineage>
</organism>
<keyword evidence="2" id="KW-1185">Reference proteome</keyword>
<dbReference type="GeneID" id="92080244"/>
<evidence type="ECO:0000313" key="2">
    <source>
        <dbReference type="Proteomes" id="UP001391051"/>
    </source>
</evidence>
<sequence length="327" mass="37981">MAETESNPTEIVRFDSSVTNWDAQGHCVRVADSMESVATGDETEPSKEAHLIETIPLFTSQLPFDTASILALEPMHSVIQYRLAYYHLDCARRRLSPDNDVAFVPELSCSGRSRFSPRDPSFDWTSEVYYNSGSFLQRQEMSFKLDKEHSNYPHLNIRVCHHQYAHFLSWQVKDRDGQLAVSVKVCFSPGRFKHDLGLGWKNDQGANLAELHVCTRCQCDFEYNIEVVGRQAHVRFACYRDLGTATDRFEPQWRCHLTPKGLREPRRLRWSSWNAGEPPYRIDSPTDYELYRRVWQTARRLERPNLQQVTFETNSGVFQSSSEDIFR</sequence>
<dbReference type="RefSeq" id="XP_066696673.1">
    <property type="nucleotide sequence ID" value="XM_066847182.1"/>
</dbReference>
<comment type="caution">
    <text evidence="1">The sequence shown here is derived from an EMBL/GenBank/DDBJ whole genome shotgun (WGS) entry which is preliminary data.</text>
</comment>
<accession>A0ABR1Q3Q6</accession>